<dbReference type="PANTHER" id="PTHR18870:SF9">
    <property type="entry name" value="PROTEIN TAG-278-RELATED"/>
    <property type="match status" value="1"/>
</dbReference>
<feature type="region of interest" description="Disordered" evidence="3">
    <location>
        <begin position="907"/>
        <end position="943"/>
    </location>
</feature>
<feature type="compositionally biased region" description="Basic and acidic residues" evidence="3">
    <location>
        <begin position="907"/>
        <end position="924"/>
    </location>
</feature>
<name>A0AAV5UI48_9BILA</name>
<feature type="compositionally biased region" description="Basic and acidic residues" evidence="3">
    <location>
        <begin position="1"/>
        <end position="10"/>
    </location>
</feature>
<feature type="compositionally biased region" description="Polar residues" evidence="3">
    <location>
        <begin position="136"/>
        <end position="160"/>
    </location>
</feature>
<accession>A0AAV5UI48</accession>
<feature type="compositionally biased region" description="Low complexity" evidence="3">
    <location>
        <begin position="1098"/>
        <end position="1109"/>
    </location>
</feature>
<evidence type="ECO:0000256" key="3">
    <source>
        <dbReference type="SAM" id="MobiDB-lite"/>
    </source>
</evidence>
<feature type="compositionally biased region" description="Basic and acidic residues" evidence="3">
    <location>
        <begin position="850"/>
        <end position="869"/>
    </location>
</feature>
<dbReference type="Proteomes" id="UP001432027">
    <property type="component" value="Unassembled WGS sequence"/>
</dbReference>
<protein>
    <recommendedName>
        <fullName evidence="4">Protein FAM184A/B N-terminal domain-containing protein</fullName>
    </recommendedName>
</protein>
<feature type="region of interest" description="Disordered" evidence="3">
    <location>
        <begin position="1024"/>
        <end position="1152"/>
    </location>
</feature>
<evidence type="ECO:0000259" key="4">
    <source>
        <dbReference type="Pfam" id="PF15665"/>
    </source>
</evidence>
<organism evidence="5 6">
    <name type="scientific">Pristionchus entomophagus</name>
    <dbReference type="NCBI Taxonomy" id="358040"/>
    <lineage>
        <taxon>Eukaryota</taxon>
        <taxon>Metazoa</taxon>
        <taxon>Ecdysozoa</taxon>
        <taxon>Nematoda</taxon>
        <taxon>Chromadorea</taxon>
        <taxon>Rhabditida</taxon>
        <taxon>Rhabditina</taxon>
        <taxon>Diplogasteromorpha</taxon>
        <taxon>Diplogasteroidea</taxon>
        <taxon>Neodiplogasteridae</taxon>
        <taxon>Pristionchus</taxon>
    </lineage>
</organism>
<dbReference type="EMBL" id="BTSX01000006">
    <property type="protein sequence ID" value="GMT06725.1"/>
    <property type="molecule type" value="Genomic_DNA"/>
</dbReference>
<feature type="coiled-coil region" evidence="2">
    <location>
        <begin position="562"/>
        <end position="608"/>
    </location>
</feature>
<feature type="non-terminal residue" evidence="5">
    <location>
        <position position="1"/>
    </location>
</feature>
<dbReference type="Gene3D" id="1.10.287.1490">
    <property type="match status" value="1"/>
</dbReference>
<evidence type="ECO:0000256" key="1">
    <source>
        <dbReference type="ARBA" id="ARBA00023054"/>
    </source>
</evidence>
<evidence type="ECO:0000313" key="6">
    <source>
        <dbReference type="Proteomes" id="UP001432027"/>
    </source>
</evidence>
<keyword evidence="1 2" id="KW-0175">Coiled coil</keyword>
<feature type="compositionally biased region" description="Low complexity" evidence="3">
    <location>
        <begin position="64"/>
        <end position="74"/>
    </location>
</feature>
<feature type="domain" description="Protein FAM184A/B N-terminal" evidence="4">
    <location>
        <begin position="186"/>
        <end position="349"/>
    </location>
</feature>
<feature type="region of interest" description="Disordered" evidence="3">
    <location>
        <begin position="719"/>
        <end position="755"/>
    </location>
</feature>
<feature type="region of interest" description="Disordered" evidence="3">
    <location>
        <begin position="114"/>
        <end position="169"/>
    </location>
</feature>
<feature type="region of interest" description="Disordered" evidence="3">
    <location>
        <begin position="786"/>
        <end position="806"/>
    </location>
</feature>
<evidence type="ECO:0000256" key="2">
    <source>
        <dbReference type="SAM" id="Coils"/>
    </source>
</evidence>
<feature type="region of interest" description="Disordered" evidence="3">
    <location>
        <begin position="61"/>
        <end position="93"/>
    </location>
</feature>
<dbReference type="InterPro" id="IPR039478">
    <property type="entry name" value="FAM184A/B_N"/>
</dbReference>
<sequence>AHLRYRRDSETPLQFPSALSRPRERLEEPELYSSHHNHSGVVGRSMNERFRERLGHLSEELDGSLRSVSPLSSRSGRRNSRSPRPHKTVDSDENYWNLHRVEPATSSILHDSRPNIAAWPAPPANPIQDRQHPTHQHLQVNTVQPVQQSSSPAISPNPSVSGRPGPYDDVSDSAAFLSMIRASVNESKNQGREVELKRKIQTLEDTVAEYERQKYNVMGTFTEYRERVQEREKKLEADYSTKIISLSEDVLTAKKDFEQRMKHFQSLQERFEREKEQALEKLRQEHQKEIELLEKRFSESQLLNLEQKYLLEIQRLEEERKSLRQEKDRLGETFEMKLRRAQSLYETELAAAKMLYSRELEALRDHEEALKEELLARQEDFHDRIQELQHQAKRSRDELSSCKNEVTALEKKLFSKEAEVMQISQELEEARNDTNDALRKLTAMESQLGQTTVKYQEQEEELRRKCDLLDAVEATKTKLEAVIKDLQAEVKTLKKKVDFLEKERQNLQSQSESQTQLQNSQVHALEAVLETVKGEREATKEHYESILAKEREQADARELSMKKEFTIKLNELEEQYNTLKDDLQNTARLDKDELKEATEQEMEALRMEKCALEAQLSALKAQYVDGNEEPEEMESKLAEILKQTESLSECLQTQRDRIASKDEEISRLRRRVEEENQVTEDQLLVLREEVKMEVMTAGGNGEMEELHARIAELEVQCEKDEQELEEDAEKIRTLESENSRLKEELSGRSDDDKETLMKDALAEQESTLRDEFEKRVEEAVAAEKIKSEKEMKEHSEAMNKQFEKEKAQLTSALSSLRDSSGTSDQKLIELQAQCESLMEEMEGIKGQLQRKTEQIEHLTKSGDGQRSDEARRVLALEDELLQEKKNHVDEVEGLRKEKESFAERIAKLQSELEEKQRELEEQTEKNSQSVNIETSSIDVQTDEMEKPAPVAIVDLAKEKELRIRIIELESALEHKDALITELHERIDTVIMDDMPKKKDRSASVGGEHSLGGIKCQKSKLQNFVSSMTDKKEKREAEAQAAAKKKEAEKAEKAAIKEKSPSIQRAKSPSLLARFRERSPGKAKMQQQQSSSMDGAGALSSSSRNLLSPSDADMERRSPARNIFSRNKKESSTQPPAPSPTPANEKSRPAWKI</sequence>
<reference evidence="5" key="1">
    <citation type="submission" date="2023-10" db="EMBL/GenBank/DDBJ databases">
        <title>Genome assembly of Pristionchus species.</title>
        <authorList>
            <person name="Yoshida K."/>
            <person name="Sommer R.J."/>
        </authorList>
    </citation>
    <scope>NUCLEOTIDE SEQUENCE</scope>
    <source>
        <strain evidence="5">RS0144</strain>
    </source>
</reference>
<feature type="region of interest" description="Disordered" evidence="3">
    <location>
        <begin position="1"/>
        <end position="45"/>
    </location>
</feature>
<feature type="region of interest" description="Disordered" evidence="3">
    <location>
        <begin position="844"/>
        <end position="869"/>
    </location>
</feature>
<feature type="compositionally biased region" description="Basic and acidic residues" evidence="3">
    <location>
        <begin position="1028"/>
        <end position="1059"/>
    </location>
</feature>
<gene>
    <name evidence="5" type="ORF">PENTCL1PPCAC_28899</name>
</gene>
<feature type="coiled-coil region" evidence="2">
    <location>
        <begin position="254"/>
        <end position="520"/>
    </location>
</feature>
<dbReference type="Pfam" id="PF15665">
    <property type="entry name" value="FAM184"/>
    <property type="match status" value="1"/>
</dbReference>
<evidence type="ECO:0000313" key="5">
    <source>
        <dbReference type="EMBL" id="GMT06725.1"/>
    </source>
</evidence>
<feature type="compositionally biased region" description="Basic residues" evidence="3">
    <location>
        <begin position="75"/>
        <end position="86"/>
    </location>
</feature>
<proteinExistence type="predicted"/>
<comment type="caution">
    <text evidence="5">The sequence shown here is derived from an EMBL/GenBank/DDBJ whole genome shotgun (WGS) entry which is preliminary data.</text>
</comment>
<keyword evidence="6" id="KW-1185">Reference proteome</keyword>
<dbReference type="AlphaFoldDB" id="A0AAV5UI48"/>
<feature type="compositionally biased region" description="Basic and acidic residues" evidence="3">
    <location>
        <begin position="729"/>
        <end position="755"/>
    </location>
</feature>
<feature type="compositionally biased region" description="Polar residues" evidence="3">
    <location>
        <begin position="926"/>
        <end position="939"/>
    </location>
</feature>
<dbReference type="PANTHER" id="PTHR18870">
    <property type="entry name" value="PROTEIN TAG-278-RELATED"/>
    <property type="match status" value="1"/>
</dbReference>